<dbReference type="Proteomes" id="UP000078561">
    <property type="component" value="Unassembled WGS sequence"/>
</dbReference>
<dbReference type="EMBL" id="LT554358">
    <property type="protein sequence ID" value="SAM04336.1"/>
    <property type="molecule type" value="Genomic_DNA"/>
</dbReference>
<protein>
    <submittedName>
        <fullName evidence="1">Uncharacterized protein</fullName>
    </submittedName>
</protein>
<dbReference type="InParanoid" id="A0A163JR20"/>
<gene>
    <name evidence="1" type="primary">ABSGL_10196.1 scaffold 11805</name>
</gene>
<accession>A0A163JR20</accession>
<reference evidence="1" key="1">
    <citation type="submission" date="2016-04" db="EMBL/GenBank/DDBJ databases">
        <authorList>
            <person name="Evans L.H."/>
            <person name="Alamgir A."/>
            <person name="Owens N."/>
            <person name="Weber N.D."/>
            <person name="Virtaneva K."/>
            <person name="Barbian K."/>
            <person name="Babar A."/>
            <person name="Rosenke K."/>
        </authorList>
    </citation>
    <scope>NUCLEOTIDE SEQUENCE [LARGE SCALE GENOMIC DNA]</scope>
    <source>
        <strain evidence="1">CBS 101.48</strain>
    </source>
</reference>
<dbReference type="AlphaFoldDB" id="A0A163JR20"/>
<sequence length="312" mass="35969">MQHLQTSGQACHWYLEEPNSCDSSNLIQHIKIISDQLEWYQKWQVVQELSILNERYCTPNQLSGAFLVVGGVSIITNTIEPYSWDSLLDGQKLVISTRTCNFLATHSDHADLDWQSIQTDNIFVDLGFQYHLKDHVGLWRLLRPSSSMPKVFHRRLLKMLLGKKIRKANYTKYDLSGIKNVGGFKYTSSNIGDGAGRFGIHKIIAYQPIKEHFVRKDGTRKSARWNTSQVCSPEDVWKKSKNFMNIMNTFISTANNIGSTSYGARLEVRMRLRNASNLESYNKLMTIARDLHDDPMFVFVPTKLLIKFWVSR</sequence>
<name>A0A163JR20_ABSGL</name>
<dbReference type="OrthoDB" id="2283943at2759"/>
<organism evidence="1">
    <name type="scientific">Absidia glauca</name>
    <name type="common">Pin mould</name>
    <dbReference type="NCBI Taxonomy" id="4829"/>
    <lineage>
        <taxon>Eukaryota</taxon>
        <taxon>Fungi</taxon>
        <taxon>Fungi incertae sedis</taxon>
        <taxon>Mucoromycota</taxon>
        <taxon>Mucoromycotina</taxon>
        <taxon>Mucoromycetes</taxon>
        <taxon>Mucorales</taxon>
        <taxon>Cunninghamellaceae</taxon>
        <taxon>Absidia</taxon>
    </lineage>
</organism>
<evidence type="ECO:0000313" key="2">
    <source>
        <dbReference type="Proteomes" id="UP000078561"/>
    </source>
</evidence>
<proteinExistence type="predicted"/>
<keyword evidence="2" id="KW-1185">Reference proteome</keyword>
<evidence type="ECO:0000313" key="1">
    <source>
        <dbReference type="EMBL" id="SAM04336.1"/>
    </source>
</evidence>